<dbReference type="AlphaFoldDB" id="F4T729"/>
<dbReference type="HOGENOM" id="CLU_2860948_0_0_6"/>
<dbReference type="Proteomes" id="UP000004710">
    <property type="component" value="Unassembled WGS sequence"/>
</dbReference>
<evidence type="ECO:0000313" key="2">
    <source>
        <dbReference type="Proteomes" id="UP000004710"/>
    </source>
</evidence>
<proteinExistence type="predicted"/>
<reference evidence="1 2" key="1">
    <citation type="submission" date="2010-01" db="EMBL/GenBank/DDBJ databases">
        <title>The Genome Sequence of Escherichia coli M605.</title>
        <authorList>
            <consortium name="The Broad Institute Genome Sequencing Platform"/>
            <consortium name="The Broad Institute Genome Sequencing Center for Infectious Disease"/>
            <person name="Feldgarden M."/>
            <person name="Gordon D.M."/>
            <person name="Johnson J.R."/>
            <person name="Johnston B.D."/>
            <person name="Young S."/>
            <person name="Zeng Q."/>
            <person name="Koehrsen M."/>
            <person name="Alvarado L."/>
            <person name="Berlin A.M."/>
            <person name="Borenstein D."/>
            <person name="Chapman S.B."/>
            <person name="Chen Z."/>
            <person name="Engels R."/>
            <person name="Freedman E."/>
            <person name="Gellesch M."/>
            <person name="Goldberg J."/>
            <person name="Griggs A."/>
            <person name="Gujja S."/>
            <person name="Heilman E.R."/>
            <person name="Heiman D.I."/>
            <person name="Hepburn T.A."/>
            <person name="Howarth C."/>
            <person name="Jen D."/>
            <person name="Larson L."/>
            <person name="Lewis B."/>
            <person name="Mehta T."/>
            <person name="Park D."/>
            <person name="Pearson M."/>
            <person name="Richards J."/>
            <person name="Roberts A."/>
            <person name="Saif S."/>
            <person name="Shea T.D."/>
            <person name="Shenoy N."/>
            <person name="Sisk P."/>
            <person name="Stolte C."/>
            <person name="Sykes S.N."/>
            <person name="Walk T."/>
            <person name="White J."/>
            <person name="Yandava C."/>
            <person name="Haas B."/>
            <person name="Henn M.R."/>
            <person name="Nusbaum C."/>
            <person name="Birren B."/>
        </authorList>
    </citation>
    <scope>NUCLEOTIDE SEQUENCE [LARGE SCALE GENOMIC DNA]</scope>
    <source>
        <strain evidence="1 2">M605</strain>
    </source>
</reference>
<dbReference type="EMBL" id="GL883931">
    <property type="protein sequence ID" value="EGI13106.1"/>
    <property type="molecule type" value="Genomic_DNA"/>
</dbReference>
<protein>
    <submittedName>
        <fullName evidence="1">Uncharacterized protein</fullName>
    </submittedName>
</protein>
<accession>F4T729</accession>
<dbReference type="RefSeq" id="WP_001083067.1">
    <property type="nucleotide sequence ID" value="NZ_GL883931.1"/>
</dbReference>
<organism evidence="1 2">
    <name type="scientific">Escherichia coli M605</name>
    <dbReference type="NCBI Taxonomy" id="656417"/>
    <lineage>
        <taxon>Bacteria</taxon>
        <taxon>Pseudomonadati</taxon>
        <taxon>Pseudomonadota</taxon>
        <taxon>Gammaproteobacteria</taxon>
        <taxon>Enterobacterales</taxon>
        <taxon>Enterobacteriaceae</taxon>
        <taxon>Escherichia</taxon>
    </lineage>
</organism>
<name>F4T729_ECOLX</name>
<sequence length="64" mass="7543">MNRYEIVLTTTEYFNDKPVRAESVLYWRRYKSRKAAEHKAARMCETIAMKGSPVKYVTTAEVRP</sequence>
<gene>
    <name evidence="1" type="ORF">ECIG_04453</name>
</gene>
<evidence type="ECO:0000313" key="1">
    <source>
        <dbReference type="EMBL" id="EGI13106.1"/>
    </source>
</evidence>